<proteinExistence type="predicted"/>
<accession>A0A101I2E1</accession>
<feature type="transmembrane region" description="Helical" evidence="1">
    <location>
        <begin position="255"/>
        <end position="278"/>
    </location>
</feature>
<feature type="transmembrane region" description="Helical" evidence="1">
    <location>
        <begin position="120"/>
        <end position="141"/>
    </location>
</feature>
<keyword evidence="1" id="KW-0472">Membrane</keyword>
<dbReference type="Pfam" id="PF16949">
    <property type="entry name" value="ABC_tran_2"/>
    <property type="match status" value="1"/>
</dbReference>
<feature type="transmembrane region" description="Helical" evidence="1">
    <location>
        <begin position="180"/>
        <end position="204"/>
    </location>
</feature>
<name>A0A101I2E1_UNCT6</name>
<keyword evidence="1" id="KW-1133">Transmembrane helix</keyword>
<dbReference type="EMBL" id="LGGX01000005">
    <property type="protein sequence ID" value="KUK87380.1"/>
    <property type="molecule type" value="Genomic_DNA"/>
</dbReference>
<organism evidence="2 3">
    <name type="scientific">candidate division TA06 bacterium 34_109</name>
    <dbReference type="NCBI Taxonomy" id="1635277"/>
    <lineage>
        <taxon>Bacteria</taxon>
        <taxon>Bacteria division TA06</taxon>
    </lineage>
</organism>
<evidence type="ECO:0000313" key="3">
    <source>
        <dbReference type="Proteomes" id="UP000053467"/>
    </source>
</evidence>
<feature type="transmembrane region" description="Helical" evidence="1">
    <location>
        <begin position="328"/>
        <end position="346"/>
    </location>
</feature>
<feature type="transmembrane region" description="Helical" evidence="1">
    <location>
        <begin position="409"/>
        <end position="431"/>
    </location>
</feature>
<dbReference type="InterPro" id="IPR031599">
    <property type="entry name" value="ABC_tran_2"/>
</dbReference>
<gene>
    <name evidence="2" type="ORF">XE03_0778</name>
</gene>
<evidence type="ECO:0000256" key="1">
    <source>
        <dbReference type="SAM" id="Phobius"/>
    </source>
</evidence>
<feature type="transmembrane region" description="Helical" evidence="1">
    <location>
        <begin position="25"/>
        <end position="47"/>
    </location>
</feature>
<feature type="transmembrane region" description="Helical" evidence="1">
    <location>
        <begin position="474"/>
        <end position="499"/>
    </location>
</feature>
<evidence type="ECO:0008006" key="4">
    <source>
        <dbReference type="Google" id="ProtNLM"/>
    </source>
</evidence>
<feature type="transmembrane region" description="Helical" evidence="1">
    <location>
        <begin position="67"/>
        <end position="92"/>
    </location>
</feature>
<evidence type="ECO:0000313" key="2">
    <source>
        <dbReference type="EMBL" id="KUK87380.1"/>
    </source>
</evidence>
<keyword evidence="1" id="KW-0812">Transmembrane</keyword>
<reference evidence="3" key="1">
    <citation type="journal article" date="2015" name="MBio">
        <title>Genome-Resolved Metagenomic Analysis Reveals Roles for Candidate Phyla and Other Microbial Community Members in Biogeochemical Transformations in Oil Reservoirs.</title>
        <authorList>
            <person name="Hu P."/>
            <person name="Tom L."/>
            <person name="Singh A."/>
            <person name="Thomas B.C."/>
            <person name="Baker B.J."/>
            <person name="Piceno Y.M."/>
            <person name="Andersen G.L."/>
            <person name="Banfield J.F."/>
        </authorList>
    </citation>
    <scope>NUCLEOTIDE SEQUENCE [LARGE SCALE GENOMIC DNA]</scope>
</reference>
<dbReference type="AlphaFoldDB" id="A0A101I2E1"/>
<comment type="caution">
    <text evidence="2">The sequence shown here is derived from an EMBL/GenBank/DDBJ whole genome shotgun (WGS) entry which is preliminary data.</text>
</comment>
<protein>
    <recommendedName>
        <fullName evidence="4">ABC-2 type transport system permease protein</fullName>
    </recommendedName>
</protein>
<feature type="transmembrane region" description="Helical" evidence="1">
    <location>
        <begin position="358"/>
        <end position="382"/>
    </location>
</feature>
<feature type="transmembrane region" description="Helical" evidence="1">
    <location>
        <begin position="520"/>
        <end position="542"/>
    </location>
</feature>
<dbReference type="Proteomes" id="UP000053467">
    <property type="component" value="Unassembled WGS sequence"/>
</dbReference>
<sequence length="551" mass="64756">MITDLFSLKSKIVLRYLIIKDFKTLIRILTFFFVISIFLFGTYFVFFKVFNYLLNLEDIGKGFIYRISSLLFTIIFFLLFTSSIITSISTFFKTPELEFLFSTPLKTHHIFFSKLFENGFYASWASLIISLPLIFSISNVFKVETIFLIKWLFLFILMVFISTSFGILVVFLISDLFKRFSLNFIVTLIFVLLIFFFVFFFIFVKPDIFNLPQNATLQEVTKYLNSLEVEQFKYLPSGIVLQIIFNDINAKSSNLLYFFLSFYLFLTFSFLFVLIRIYRKKYLGFSLFNLSSKKERSKIFEKRVFSKNLEIFLIVKDMVIFFRDPSQWGQSLIFVILLFIYSFSIIRSPIYFKTPFYTYILSFANLGFSSYIMATLSVRFIYPLISLEGKTFSIIKSSIRMENYFNSKLIFNFLIILFLGEFLIVLTNIFLKMDLLIIMLSSLITFIFSFGITIINTGFGAILPDFNETNPSKIASGFGGIVSAIVSLIYIGISISILSTPVKNYFEKSFRKIPFNFSEFYYAIIFITLLTFFIFVIIYNYALIRLKRYNF</sequence>
<feature type="transmembrane region" description="Helical" evidence="1">
    <location>
        <begin position="443"/>
        <end position="462"/>
    </location>
</feature>
<feature type="transmembrane region" description="Helical" evidence="1">
    <location>
        <begin position="147"/>
        <end position="173"/>
    </location>
</feature>